<dbReference type="AlphaFoldDB" id="A0A1Z5JLL3"/>
<sequence length="512" mass="58445">MTDADEQMMIQRARTHLNDVVLYIPVATKAAYLEALVQCPHLVESESNPDKFLRFENFNYWSAAGRLVTYWRKRKEYFGDRAFLPMDLSGEGAMNEEDLRPMAAGCITMIPNSNIIIHDRTCVSDAGDEATKLRRRFFFMQTLMDPCFRSGKGTRLFIYGFEISDMRRRMNTEAKLLFEDAFPIPNMEAVHLLFVKEKSQTVWQYLLPLGLEQMSGLISQLKVHNFDLVEDIAEGLSGYGVTRSHLPPKLGGHYTVEFSSFVLAHRLPLFTANRIQKKLFLNSFGEKQEDRINSGDVHRAPQRGYEGKGSLELLLDYFMKRAPDLPDVAEADSLNPLRPFPGSPTSDSWQHQDELANEILSRDIATYQGLSVPLYHDSDAKALSRYQCLVRQQIEFFESTEDDVSSCIRGRNRLIVFGQVGIRCRHCAHLPRQNRAMAATYYPTTLEGIYQTAQNLARKHLIGSCPHVPPDCRQRLTDLCESKSALGTGKRYWAEKAQMSGVVEDDSILRFR</sequence>
<gene>
    <name evidence="1" type="ORF">FisN_29Lh121</name>
</gene>
<protein>
    <recommendedName>
        <fullName evidence="3">CRAL-TRIO domain-containing protein</fullName>
    </recommendedName>
</protein>
<organism evidence="1 2">
    <name type="scientific">Fistulifera solaris</name>
    <name type="common">Oleaginous diatom</name>
    <dbReference type="NCBI Taxonomy" id="1519565"/>
    <lineage>
        <taxon>Eukaryota</taxon>
        <taxon>Sar</taxon>
        <taxon>Stramenopiles</taxon>
        <taxon>Ochrophyta</taxon>
        <taxon>Bacillariophyta</taxon>
        <taxon>Bacillariophyceae</taxon>
        <taxon>Bacillariophycidae</taxon>
        <taxon>Naviculales</taxon>
        <taxon>Naviculaceae</taxon>
        <taxon>Fistulifera</taxon>
    </lineage>
</organism>
<dbReference type="EMBL" id="BDSP01000084">
    <property type="protein sequence ID" value="GAX14900.1"/>
    <property type="molecule type" value="Genomic_DNA"/>
</dbReference>
<reference evidence="1 2" key="1">
    <citation type="journal article" date="2015" name="Plant Cell">
        <title>Oil accumulation by the oleaginous diatom Fistulifera solaris as revealed by the genome and transcriptome.</title>
        <authorList>
            <person name="Tanaka T."/>
            <person name="Maeda Y."/>
            <person name="Veluchamy A."/>
            <person name="Tanaka M."/>
            <person name="Abida H."/>
            <person name="Marechal E."/>
            <person name="Bowler C."/>
            <person name="Muto M."/>
            <person name="Sunaga Y."/>
            <person name="Tanaka M."/>
            <person name="Yoshino T."/>
            <person name="Taniguchi T."/>
            <person name="Fukuda Y."/>
            <person name="Nemoto M."/>
            <person name="Matsumoto M."/>
            <person name="Wong P.S."/>
            <person name="Aburatani S."/>
            <person name="Fujibuchi W."/>
        </authorList>
    </citation>
    <scope>NUCLEOTIDE SEQUENCE [LARGE SCALE GENOMIC DNA]</scope>
    <source>
        <strain evidence="1 2">JPCC DA0580</strain>
    </source>
</reference>
<name>A0A1Z5JLL3_FISSO</name>
<dbReference type="Proteomes" id="UP000198406">
    <property type="component" value="Unassembled WGS sequence"/>
</dbReference>
<evidence type="ECO:0000313" key="2">
    <source>
        <dbReference type="Proteomes" id="UP000198406"/>
    </source>
</evidence>
<accession>A0A1Z5JLL3</accession>
<keyword evidence="2" id="KW-1185">Reference proteome</keyword>
<evidence type="ECO:0008006" key="3">
    <source>
        <dbReference type="Google" id="ProtNLM"/>
    </source>
</evidence>
<dbReference type="OrthoDB" id="56446at2759"/>
<comment type="caution">
    <text evidence="1">The sequence shown here is derived from an EMBL/GenBank/DDBJ whole genome shotgun (WGS) entry which is preliminary data.</text>
</comment>
<proteinExistence type="predicted"/>
<evidence type="ECO:0000313" key="1">
    <source>
        <dbReference type="EMBL" id="GAX14900.1"/>
    </source>
</evidence>
<dbReference type="InParanoid" id="A0A1Z5JLL3"/>